<dbReference type="PROSITE" id="PS51186">
    <property type="entry name" value="GNAT"/>
    <property type="match status" value="1"/>
</dbReference>
<organism evidence="1 2">
    <name type="scientific">Roseateles depolymerans</name>
    <dbReference type="NCBI Taxonomy" id="76731"/>
    <lineage>
        <taxon>Bacteria</taxon>
        <taxon>Pseudomonadati</taxon>
        <taxon>Pseudomonadota</taxon>
        <taxon>Betaproteobacteria</taxon>
        <taxon>Burkholderiales</taxon>
        <taxon>Sphaerotilaceae</taxon>
        <taxon>Roseateles</taxon>
    </lineage>
</organism>
<dbReference type="SUPFAM" id="SSF55729">
    <property type="entry name" value="Acyl-CoA N-acyltransferases (Nat)"/>
    <property type="match status" value="1"/>
</dbReference>
<keyword evidence="1" id="KW-0808">Transferase</keyword>
<dbReference type="CDD" id="cd04301">
    <property type="entry name" value="NAT_SF"/>
    <property type="match status" value="1"/>
</dbReference>
<dbReference type="KEGG" id="rdp:RD2015_931"/>
<dbReference type="AlphaFoldDB" id="A0A0U3MR45"/>
<evidence type="ECO:0000313" key="2">
    <source>
        <dbReference type="Proteomes" id="UP000060699"/>
    </source>
</evidence>
<protein>
    <submittedName>
        <fullName evidence="1">Putative acetyltransferase</fullName>
    </submittedName>
</protein>
<sequence>MTAAPPSSPTPAPAPAPAVAGSTGVSADASPPKPKRDRPWTARLPAFWRRWADWVPIRALGKRHRKRIAQHLLSLPERDRYLRFGYAARDEQIQKYVDTLNFSRDEVLGIFNRKLQLIAVAHLAYEPTPQIKGRPAMAEFGVSVAGTARGRGFGRRLFERAALHARNRGIDTLFIHALSENGPMLAIARKAGAKVERDGSESEAWLRLPPDSVSSHVDEAIERHMAEADFQLKRHLRNFNAFIDGVAEVKTKLGKTSGKSAKQ</sequence>
<keyword evidence="2" id="KW-1185">Reference proteome</keyword>
<name>A0A0U3MR45_9BURK</name>
<dbReference type="PATRIC" id="fig|76731.3.peg.945"/>
<evidence type="ECO:0000313" key="1">
    <source>
        <dbReference type="EMBL" id="ALV05427.1"/>
    </source>
</evidence>
<dbReference type="RefSeq" id="WP_116001639.1">
    <property type="nucleotide sequence ID" value="NZ_CP013729.1"/>
</dbReference>
<dbReference type="Gene3D" id="3.40.630.30">
    <property type="match status" value="1"/>
</dbReference>
<gene>
    <name evidence="1" type="ORF">RD2015_931</name>
</gene>
<dbReference type="Proteomes" id="UP000060699">
    <property type="component" value="Chromosome"/>
</dbReference>
<dbReference type="InterPro" id="IPR000182">
    <property type="entry name" value="GNAT_dom"/>
</dbReference>
<dbReference type="EMBL" id="CP013729">
    <property type="protein sequence ID" value="ALV05427.1"/>
    <property type="molecule type" value="Genomic_DNA"/>
</dbReference>
<dbReference type="STRING" id="76731.RD2015_931"/>
<dbReference type="Pfam" id="PF00583">
    <property type="entry name" value="Acetyltransf_1"/>
    <property type="match status" value="1"/>
</dbReference>
<accession>A0A0U3MR45</accession>
<dbReference type="InterPro" id="IPR016181">
    <property type="entry name" value="Acyl_CoA_acyltransferase"/>
</dbReference>
<dbReference type="OrthoDB" id="9178559at2"/>
<reference evidence="1 2" key="1">
    <citation type="submission" date="2015-12" db="EMBL/GenBank/DDBJ databases">
        <title>Complete genome of Roseateles depolymerans KCTC 42856.</title>
        <authorList>
            <person name="Kim K.M."/>
        </authorList>
    </citation>
    <scope>NUCLEOTIDE SEQUENCE [LARGE SCALE GENOMIC DNA]</scope>
    <source>
        <strain evidence="1 2">KCTC 42856</strain>
    </source>
</reference>
<dbReference type="GO" id="GO:0016747">
    <property type="term" value="F:acyltransferase activity, transferring groups other than amino-acyl groups"/>
    <property type="evidence" value="ECO:0007669"/>
    <property type="project" value="InterPro"/>
</dbReference>
<proteinExistence type="predicted"/>